<sequence>MPRRQFVADLQKAQKDTLPLGICELQQGEDDGQFEFEFIGTPTSGIVEPVKITAIIPDVSEYPTSHEYMVYCGDDAPRTIGAALQSVRGTNRKTVFELLDIISATLTRSTPDRDGDTQMPDSQLETEDEESDQDVYDDDHEAFEISANQPTLYAAASHRTQNATGRLFRSRVRADLLAAKTAGFRIGHLGHLMDGLNAFVTVSIRMSKLGISEEAMQAWHVNPKEYLVLIIQYPNGYKTNEELQACDSMRLTPNLAMRLCAAKKYKPTLQEAIKAFTTVKKNFQDDSTTSVLPGAQETGADENALRETFISKPLNGFFQESLVPMLRVRSSGGLDWGGAEAWYTEIASKGAGGTGIIPDRFYKPETKNDTLPDIVTADHYSERSTAARSFPLLAMQFALRHFVRCTEFCLVCHRKLDVELEAIKPYVCDQSLCLYQYMTLGFGPSIEHEVLTQPQVVDLLISFCYNSASARKLRDFPDGLALVVPSVDLAQYHAPDPAFGYRGHAVPQGQSAKASREPQELPAHEVGFDRDRLEMIFFKKPDQCPVRRGSWIMLTTQGFDSSEMHCRVVDVTYYPTISIDEPVVLSSTGVPNTSYVGMGSVNARPRTITPATTPRWNPASFTVYAQDFEQLDKAGKCISICKLLDTLPSVKALQEYLATKQPADLKYWVERISPAALSLLRWIIASNRACIMQVDGDSGSGVRGQERLYGMKDFVQFRFAMGAPDKEQRFITEVRKTTQRLELEYPTIFAFHGSPLPNWHMIIREGLHFKQIDHGRAYGDGVYHAKEASTSGGYSGINGGLGYGAKGTARTAWANSQLRINSAIALNEIVNAPAEFQSHNPFYVVQHLDWIQTRYLFVQCQPAEGTVRSIEEKKPTNAHPQDPQRTPTGVSNPIVIPASAITSRRAASEGRAPTSQSPAKRIKGLGGFDDPIPIEDDSASDVTDAEDLAILFEEDDPEPEPVKPDTPSQTLTKRPKGAATDFVPGALDFATLPIMPEPAYANSASTRRLMKELAALQKLQNATALSDLGWHLDAEQISNPYQWILELHSFHVIDPHLPLVADMRRQNLHSLVLEIRFNRDFPFTPPYVRVIRPRFLSFAQGAGGHIVQGGAMCMELLTNTGWSSVSSMESVLMQIRLAIASQPPARLDLSAGSRGDYGTGEAAEGYLRACRTHGWAVPPGFKEMAYGMPRAGLLGGGQ</sequence>
<organism evidence="7 8">
    <name type="scientific">Friedmanniomyces endolithicus</name>
    <dbReference type="NCBI Taxonomy" id="329885"/>
    <lineage>
        <taxon>Eukaryota</taxon>
        <taxon>Fungi</taxon>
        <taxon>Dikarya</taxon>
        <taxon>Ascomycota</taxon>
        <taxon>Pezizomycotina</taxon>
        <taxon>Dothideomycetes</taxon>
        <taxon>Dothideomycetidae</taxon>
        <taxon>Mycosphaerellales</taxon>
        <taxon>Teratosphaeriaceae</taxon>
        <taxon>Friedmanniomyces</taxon>
    </lineage>
</organism>
<dbReference type="EMBL" id="NAJP01000016">
    <property type="protein sequence ID" value="TKA44216.1"/>
    <property type="molecule type" value="Genomic_DNA"/>
</dbReference>
<keyword evidence="1" id="KW-0328">Glycosyltransferase</keyword>
<evidence type="ECO:0000256" key="1">
    <source>
        <dbReference type="ARBA" id="ARBA00022676"/>
    </source>
</evidence>
<feature type="region of interest" description="Disordered" evidence="5">
    <location>
        <begin position="109"/>
        <end position="134"/>
    </location>
</feature>
<dbReference type="InterPro" id="IPR051838">
    <property type="entry name" value="ARTD_PARP"/>
</dbReference>
<dbReference type="CDD" id="cd23802">
    <property type="entry name" value="UBCc_UBE2Q"/>
    <property type="match status" value="1"/>
</dbReference>
<evidence type="ECO:0000313" key="7">
    <source>
        <dbReference type="EMBL" id="TKA44216.1"/>
    </source>
</evidence>
<keyword evidence="3" id="KW-0548">Nucleotidyltransferase</keyword>
<feature type="compositionally biased region" description="Acidic residues" evidence="5">
    <location>
        <begin position="124"/>
        <end position="134"/>
    </location>
</feature>
<dbReference type="Gene3D" id="3.90.228.10">
    <property type="match status" value="1"/>
</dbReference>
<dbReference type="InterPro" id="IPR012317">
    <property type="entry name" value="Poly(ADP-ribose)pol_cat_dom"/>
</dbReference>
<evidence type="ECO:0000256" key="5">
    <source>
        <dbReference type="SAM" id="MobiDB-lite"/>
    </source>
</evidence>
<keyword evidence="4" id="KW-0520">NAD</keyword>
<dbReference type="Pfam" id="PF00644">
    <property type="entry name" value="PARP"/>
    <property type="match status" value="1"/>
</dbReference>
<evidence type="ECO:0000256" key="3">
    <source>
        <dbReference type="ARBA" id="ARBA00022695"/>
    </source>
</evidence>
<feature type="domain" description="UBC core" evidence="6">
    <location>
        <begin position="1004"/>
        <end position="1194"/>
    </location>
</feature>
<dbReference type="STRING" id="329885.A0A4U0V8D4"/>
<keyword evidence="2" id="KW-0808">Transferase</keyword>
<feature type="region of interest" description="Disordered" evidence="5">
    <location>
        <begin position="952"/>
        <end position="977"/>
    </location>
</feature>
<protein>
    <recommendedName>
        <fullName evidence="6">UBC core domain-containing protein</fullName>
    </recommendedName>
</protein>
<evidence type="ECO:0000256" key="2">
    <source>
        <dbReference type="ARBA" id="ARBA00022679"/>
    </source>
</evidence>
<dbReference type="PANTHER" id="PTHR21328">
    <property type="entry name" value="POLY ADP-RIBOSE POLYMERASE FAMILY, MEMBER PARP"/>
    <property type="match status" value="1"/>
</dbReference>
<dbReference type="InterPro" id="IPR016135">
    <property type="entry name" value="UBQ-conjugating_enzyme/RWD"/>
</dbReference>
<dbReference type="Proteomes" id="UP000310066">
    <property type="component" value="Unassembled WGS sequence"/>
</dbReference>
<dbReference type="GO" id="GO:0016779">
    <property type="term" value="F:nucleotidyltransferase activity"/>
    <property type="evidence" value="ECO:0007669"/>
    <property type="project" value="UniProtKB-KW"/>
</dbReference>
<dbReference type="GO" id="GO:0003950">
    <property type="term" value="F:NAD+ poly-ADP-ribosyltransferase activity"/>
    <property type="evidence" value="ECO:0007669"/>
    <property type="project" value="InterPro"/>
</dbReference>
<evidence type="ECO:0000313" key="8">
    <source>
        <dbReference type="Proteomes" id="UP000310066"/>
    </source>
</evidence>
<evidence type="ECO:0000256" key="4">
    <source>
        <dbReference type="ARBA" id="ARBA00023027"/>
    </source>
</evidence>
<dbReference type="SUPFAM" id="SSF56399">
    <property type="entry name" value="ADP-ribosylation"/>
    <property type="match status" value="1"/>
</dbReference>
<gene>
    <name evidence="7" type="ORF">B0A54_04983</name>
</gene>
<proteinExistence type="predicted"/>
<accession>A0A4U0V8D4</accession>
<dbReference type="InterPro" id="IPR000608">
    <property type="entry name" value="UBC"/>
</dbReference>
<feature type="region of interest" description="Disordered" evidence="5">
    <location>
        <begin position="870"/>
        <end position="940"/>
    </location>
</feature>
<dbReference type="PROSITE" id="PS50127">
    <property type="entry name" value="UBC_2"/>
    <property type="match status" value="1"/>
</dbReference>
<dbReference type="Gene3D" id="3.10.110.10">
    <property type="entry name" value="Ubiquitin Conjugating Enzyme"/>
    <property type="match status" value="1"/>
</dbReference>
<dbReference type="AlphaFoldDB" id="A0A4U0V8D4"/>
<comment type="caution">
    <text evidence="7">The sequence shown here is derived from an EMBL/GenBank/DDBJ whole genome shotgun (WGS) entry which is preliminary data.</text>
</comment>
<dbReference type="SUPFAM" id="SSF54495">
    <property type="entry name" value="UBC-like"/>
    <property type="match status" value="1"/>
</dbReference>
<reference evidence="7 8" key="1">
    <citation type="submission" date="2017-03" db="EMBL/GenBank/DDBJ databases">
        <title>Genomes of endolithic fungi from Antarctica.</title>
        <authorList>
            <person name="Coleine C."/>
            <person name="Masonjones S."/>
            <person name="Stajich J.E."/>
        </authorList>
    </citation>
    <scope>NUCLEOTIDE SEQUENCE [LARGE SCALE GENOMIC DNA]</scope>
    <source>
        <strain evidence="7 8">CCFEE 5311</strain>
    </source>
</reference>
<name>A0A4U0V8D4_9PEZI</name>
<dbReference type="OrthoDB" id="109543at2759"/>
<evidence type="ECO:0000259" key="6">
    <source>
        <dbReference type="PROSITE" id="PS50127"/>
    </source>
</evidence>